<name>A0A495W7Y5_9PSEU</name>
<evidence type="ECO:0000256" key="4">
    <source>
        <dbReference type="ARBA" id="ARBA00022679"/>
    </source>
</evidence>
<gene>
    <name evidence="14" type="ORF">C8E97_5443</name>
</gene>
<dbReference type="InterPro" id="IPR050482">
    <property type="entry name" value="Sensor_HK_TwoCompSys"/>
</dbReference>
<keyword evidence="10" id="KW-0472">Membrane</keyword>
<dbReference type="SUPFAM" id="SSF55874">
    <property type="entry name" value="ATPase domain of HSP90 chaperone/DNA topoisomerase II/histidine kinase"/>
    <property type="match status" value="1"/>
</dbReference>
<keyword evidence="7" id="KW-0067">ATP-binding</keyword>
<keyword evidence="15" id="KW-1185">Reference proteome</keyword>
<dbReference type="Pfam" id="PF23539">
    <property type="entry name" value="DUF7134"/>
    <property type="match status" value="1"/>
</dbReference>
<feature type="domain" description="DUF7134" evidence="13">
    <location>
        <begin position="50"/>
        <end position="181"/>
    </location>
</feature>
<protein>
    <recommendedName>
        <fullName evidence="2">histidine kinase</fullName>
        <ecNumber evidence="2">2.7.13.3</ecNumber>
    </recommendedName>
</protein>
<dbReference type="InterPro" id="IPR036890">
    <property type="entry name" value="HATPase_C_sf"/>
</dbReference>
<comment type="caution">
    <text evidence="14">The sequence shown here is derived from an EMBL/GenBank/DDBJ whole genome shotgun (WGS) entry which is preliminary data.</text>
</comment>
<accession>A0A495W7Y5</accession>
<evidence type="ECO:0000313" key="15">
    <source>
        <dbReference type="Proteomes" id="UP000282084"/>
    </source>
</evidence>
<dbReference type="EMBL" id="RBXO01000001">
    <property type="protein sequence ID" value="RKT56733.1"/>
    <property type="molecule type" value="Genomic_DNA"/>
</dbReference>
<feature type="domain" description="Histidine kinase/HSP90-like ATPase" evidence="11">
    <location>
        <begin position="330"/>
        <end position="416"/>
    </location>
</feature>
<keyword evidence="8" id="KW-0902">Two-component regulatory system</keyword>
<evidence type="ECO:0000313" key="14">
    <source>
        <dbReference type="EMBL" id="RKT56733.1"/>
    </source>
</evidence>
<dbReference type="Pfam" id="PF02518">
    <property type="entry name" value="HATPase_c"/>
    <property type="match status" value="1"/>
</dbReference>
<evidence type="ECO:0000259" key="12">
    <source>
        <dbReference type="Pfam" id="PF07730"/>
    </source>
</evidence>
<keyword evidence="5" id="KW-0547">Nucleotide-binding</keyword>
<dbReference type="AlphaFoldDB" id="A0A495W7Y5"/>
<evidence type="ECO:0000256" key="9">
    <source>
        <dbReference type="SAM" id="MobiDB-lite"/>
    </source>
</evidence>
<keyword evidence="10" id="KW-0812">Transmembrane</keyword>
<dbReference type="Gene3D" id="1.20.5.1930">
    <property type="match status" value="1"/>
</dbReference>
<dbReference type="PANTHER" id="PTHR24421:SF10">
    <property type="entry name" value="NITRATE_NITRITE SENSOR PROTEIN NARQ"/>
    <property type="match status" value="1"/>
</dbReference>
<evidence type="ECO:0000259" key="13">
    <source>
        <dbReference type="Pfam" id="PF23539"/>
    </source>
</evidence>
<feature type="region of interest" description="Disordered" evidence="9">
    <location>
        <begin position="1"/>
        <end position="26"/>
    </location>
</feature>
<dbReference type="GO" id="GO:0046983">
    <property type="term" value="F:protein dimerization activity"/>
    <property type="evidence" value="ECO:0007669"/>
    <property type="project" value="InterPro"/>
</dbReference>
<feature type="transmembrane region" description="Helical" evidence="10">
    <location>
        <begin position="126"/>
        <end position="143"/>
    </location>
</feature>
<feature type="transmembrane region" description="Helical" evidence="10">
    <location>
        <begin position="102"/>
        <end position="120"/>
    </location>
</feature>
<keyword evidence="3" id="KW-0597">Phosphoprotein</keyword>
<dbReference type="CDD" id="cd16917">
    <property type="entry name" value="HATPase_UhpB-NarQ-NarX-like"/>
    <property type="match status" value="1"/>
</dbReference>
<sequence length="419" mass="43562">MPVVGYRRDAVTGPATGQPARPAPKRGGVRVGLPGVAFGPDRGARAGHERLRFRPPPLDVLLALVFTGLTVATTVDQQAGTHGPPAYALAALTTAPIVLRQVAPVATTAVTLVAAAMYSVLGYGDLPGGGAGLLVGVFTVATLRSRRAAAAALVATIAVIAANYAGASSSIALPTLLQGFLLVLGACALGRATKRWGRHVERVVEEAATAVTDERARIARELHDIVAHHMSVISLQAGVAGYVLDTDPRTARAALDTVGDTSREALREMRRLLEVLRVDDEEPDAEDGARHGIAALDRLVDRVRAAGVPVEVAVTGRPRDLPPGLDLCAYRVVQESLTNVIKHAGPAAARVEVDYGDRVLTLRVRDDGLAAGPPRATPGSHGIRSMRERVELYGGSLTAGPARDGGFTVTASFPLSAPA</sequence>
<dbReference type="PANTHER" id="PTHR24421">
    <property type="entry name" value="NITRATE/NITRITE SENSOR PROTEIN NARX-RELATED"/>
    <property type="match status" value="1"/>
</dbReference>
<reference evidence="14 15" key="1">
    <citation type="submission" date="2018-10" db="EMBL/GenBank/DDBJ databases">
        <title>Sequencing the genomes of 1000 actinobacteria strains.</title>
        <authorList>
            <person name="Klenk H.-P."/>
        </authorList>
    </citation>
    <scope>NUCLEOTIDE SEQUENCE [LARGE SCALE GENOMIC DNA]</scope>
    <source>
        <strain evidence="14 15">DSM 43800</strain>
    </source>
</reference>
<feature type="compositionally biased region" description="Basic and acidic residues" evidence="9">
    <location>
        <begin position="1"/>
        <end position="10"/>
    </location>
</feature>
<keyword evidence="6 14" id="KW-0418">Kinase</keyword>
<evidence type="ECO:0000256" key="6">
    <source>
        <dbReference type="ARBA" id="ARBA00022777"/>
    </source>
</evidence>
<dbReference type="Pfam" id="PF07730">
    <property type="entry name" value="HisKA_3"/>
    <property type="match status" value="1"/>
</dbReference>
<evidence type="ECO:0000256" key="1">
    <source>
        <dbReference type="ARBA" id="ARBA00000085"/>
    </source>
</evidence>
<evidence type="ECO:0000256" key="10">
    <source>
        <dbReference type="SAM" id="Phobius"/>
    </source>
</evidence>
<evidence type="ECO:0000256" key="2">
    <source>
        <dbReference type="ARBA" id="ARBA00012438"/>
    </source>
</evidence>
<evidence type="ECO:0000256" key="7">
    <source>
        <dbReference type="ARBA" id="ARBA00022840"/>
    </source>
</evidence>
<dbReference type="GO" id="GO:0016020">
    <property type="term" value="C:membrane"/>
    <property type="evidence" value="ECO:0007669"/>
    <property type="project" value="InterPro"/>
</dbReference>
<feature type="domain" description="Signal transduction histidine kinase subgroup 3 dimerisation and phosphoacceptor" evidence="12">
    <location>
        <begin position="214"/>
        <end position="279"/>
    </location>
</feature>
<proteinExistence type="predicted"/>
<comment type="catalytic activity">
    <reaction evidence="1">
        <text>ATP + protein L-histidine = ADP + protein N-phospho-L-histidine.</text>
        <dbReference type="EC" id="2.7.13.3"/>
    </reaction>
</comment>
<dbReference type="Gene3D" id="3.30.565.10">
    <property type="entry name" value="Histidine kinase-like ATPase, C-terminal domain"/>
    <property type="match status" value="1"/>
</dbReference>
<dbReference type="EC" id="2.7.13.3" evidence="2"/>
<evidence type="ECO:0000256" key="8">
    <source>
        <dbReference type="ARBA" id="ARBA00023012"/>
    </source>
</evidence>
<organism evidence="14 15">
    <name type="scientific">Saccharothrix australiensis</name>
    <dbReference type="NCBI Taxonomy" id="2072"/>
    <lineage>
        <taxon>Bacteria</taxon>
        <taxon>Bacillati</taxon>
        <taxon>Actinomycetota</taxon>
        <taxon>Actinomycetes</taxon>
        <taxon>Pseudonocardiales</taxon>
        <taxon>Pseudonocardiaceae</taxon>
        <taxon>Saccharothrix</taxon>
    </lineage>
</organism>
<dbReference type="GO" id="GO:0005524">
    <property type="term" value="F:ATP binding"/>
    <property type="evidence" value="ECO:0007669"/>
    <property type="project" value="UniProtKB-KW"/>
</dbReference>
<feature type="transmembrane region" description="Helical" evidence="10">
    <location>
        <begin position="148"/>
        <end position="165"/>
    </location>
</feature>
<dbReference type="GO" id="GO:0000155">
    <property type="term" value="F:phosphorelay sensor kinase activity"/>
    <property type="evidence" value="ECO:0007669"/>
    <property type="project" value="InterPro"/>
</dbReference>
<evidence type="ECO:0000256" key="3">
    <source>
        <dbReference type="ARBA" id="ARBA00022553"/>
    </source>
</evidence>
<dbReference type="InterPro" id="IPR011712">
    <property type="entry name" value="Sig_transdc_His_kin_sub3_dim/P"/>
</dbReference>
<keyword evidence="10" id="KW-1133">Transmembrane helix</keyword>
<evidence type="ECO:0000256" key="5">
    <source>
        <dbReference type="ARBA" id="ARBA00022741"/>
    </source>
</evidence>
<evidence type="ECO:0000259" key="11">
    <source>
        <dbReference type="Pfam" id="PF02518"/>
    </source>
</evidence>
<dbReference type="Proteomes" id="UP000282084">
    <property type="component" value="Unassembled WGS sequence"/>
</dbReference>
<dbReference type="InterPro" id="IPR003594">
    <property type="entry name" value="HATPase_dom"/>
</dbReference>
<keyword evidence="4" id="KW-0808">Transferase</keyword>
<dbReference type="InterPro" id="IPR055558">
    <property type="entry name" value="DUF7134"/>
</dbReference>